<dbReference type="AlphaFoldDB" id="A0A832EJC4"/>
<dbReference type="EMBL" id="DSTK01000026">
    <property type="protein sequence ID" value="HFK97374.1"/>
    <property type="molecule type" value="Genomic_DNA"/>
</dbReference>
<evidence type="ECO:0000313" key="7">
    <source>
        <dbReference type="EMBL" id="HFK97374.1"/>
    </source>
</evidence>
<evidence type="ECO:0000256" key="4">
    <source>
        <dbReference type="ARBA" id="ARBA00023136"/>
    </source>
</evidence>
<keyword evidence="2" id="KW-1134">Transmembrane beta strand</keyword>
<feature type="domain" description="POTRA" evidence="6">
    <location>
        <begin position="33"/>
        <end position="118"/>
    </location>
</feature>
<protein>
    <recommendedName>
        <fullName evidence="6">POTRA domain-containing protein</fullName>
    </recommendedName>
</protein>
<evidence type="ECO:0000256" key="5">
    <source>
        <dbReference type="SAM" id="SignalP"/>
    </source>
</evidence>
<name>A0A832EJC4_9BACT</name>
<dbReference type="Gene3D" id="2.40.160.50">
    <property type="entry name" value="membrane protein fhac: a member of the omp85/tpsb transporter family"/>
    <property type="match status" value="1"/>
</dbReference>
<dbReference type="PANTHER" id="PTHR12815:SF18">
    <property type="entry name" value="SORTING AND ASSEMBLY MACHINERY COMPONENT 50 HOMOLOG"/>
    <property type="match status" value="1"/>
</dbReference>
<evidence type="ECO:0000256" key="3">
    <source>
        <dbReference type="ARBA" id="ARBA00022692"/>
    </source>
</evidence>
<dbReference type="PROSITE" id="PS51779">
    <property type="entry name" value="POTRA"/>
    <property type="match status" value="1"/>
</dbReference>
<proteinExistence type="predicted"/>
<evidence type="ECO:0000256" key="2">
    <source>
        <dbReference type="ARBA" id="ARBA00022452"/>
    </source>
</evidence>
<reference evidence="7" key="1">
    <citation type="journal article" date="2020" name="mSystems">
        <title>Genome- and Community-Level Interaction Insights into Carbon Utilization and Element Cycling Functions of Hydrothermarchaeota in Hydrothermal Sediment.</title>
        <authorList>
            <person name="Zhou Z."/>
            <person name="Liu Y."/>
            <person name="Xu W."/>
            <person name="Pan J."/>
            <person name="Luo Z.H."/>
            <person name="Li M."/>
        </authorList>
    </citation>
    <scope>NUCLEOTIDE SEQUENCE [LARGE SCALE GENOMIC DNA]</scope>
    <source>
        <strain evidence="7">SpSt-456</strain>
    </source>
</reference>
<dbReference type="InterPro" id="IPR039910">
    <property type="entry name" value="D15-like"/>
</dbReference>
<sequence>MNKRLCRFFAGVAVFLIVPGVPSALSAQTAAPPVVRFIRFVGLKTFDAGRLEKIMETQAKRFRWGRGAPLDETVLRHDLERIEKFYKSQGFYDARILSHRLIRLGGREVILEITLDEGRPVMVDRVDLLVDGAESGPWHDDLRAVIPLKQGRRFTTPDFDDTDKVVRRFLSLWGYPRADVWTTGTMDKEAKKAHIQVHVTLGPLCTFGPVRVEGNRRVETGLILRELTFRPGDRYRAKALADSQKRLMDLKLFTFVDIQPLLEESHETAVPVMVTVKEAKSQTVRLGAGYGTEDQLRGRIGYEYRNFFGEGRTLELDAKASSLVRFFEGRLAQPHFLLDPFRLTVSGGVSREMQESYENEQYYLRPQVAWQFTEHWLLNAGPNVEANRLVDVGLSPTAIRPSDQKGEEYYISSLVFGATYQRVDNLLDPRKGVQLFQRLEWGGTPTGSEVAFVKLGLEGRSYLPVDPLGVLAFRAKWGSIAELEDTTRIPIFKRYFSGGSTSVRGYPYQKLGPLDEEGNPLGGLTLLELSAEWRVPLKSSWEGVLFFDTGNVFESRYELLWDQLRSTVGAGLRYKTPVGPLRLDVGYQINPPDQDFFNRYQIHLSIGQAF</sequence>
<evidence type="ECO:0000259" key="6">
    <source>
        <dbReference type="PROSITE" id="PS51779"/>
    </source>
</evidence>
<evidence type="ECO:0000256" key="1">
    <source>
        <dbReference type="ARBA" id="ARBA00004370"/>
    </source>
</evidence>
<dbReference type="Pfam" id="PF07244">
    <property type="entry name" value="POTRA"/>
    <property type="match status" value="2"/>
</dbReference>
<dbReference type="InterPro" id="IPR010827">
    <property type="entry name" value="BamA/TamA_POTRA"/>
</dbReference>
<dbReference type="Pfam" id="PF01103">
    <property type="entry name" value="Omp85"/>
    <property type="match status" value="1"/>
</dbReference>
<dbReference type="GO" id="GO:0019867">
    <property type="term" value="C:outer membrane"/>
    <property type="evidence" value="ECO:0007669"/>
    <property type="project" value="InterPro"/>
</dbReference>
<dbReference type="PANTHER" id="PTHR12815">
    <property type="entry name" value="SORTING AND ASSEMBLY MACHINERY SAMM50 PROTEIN FAMILY MEMBER"/>
    <property type="match status" value="1"/>
</dbReference>
<keyword evidence="5" id="KW-0732">Signal</keyword>
<dbReference type="InterPro" id="IPR034746">
    <property type="entry name" value="POTRA"/>
</dbReference>
<feature type="chain" id="PRO_5032418757" description="POTRA domain-containing protein" evidence="5">
    <location>
        <begin position="27"/>
        <end position="610"/>
    </location>
</feature>
<comment type="caution">
    <text evidence="7">The sequence shown here is derived from an EMBL/GenBank/DDBJ whole genome shotgun (WGS) entry which is preliminary data.</text>
</comment>
<keyword evidence="3" id="KW-0812">Transmembrane</keyword>
<organism evidence="7">
    <name type="scientific">Desulfacinum infernum</name>
    <dbReference type="NCBI Taxonomy" id="35837"/>
    <lineage>
        <taxon>Bacteria</taxon>
        <taxon>Pseudomonadati</taxon>
        <taxon>Thermodesulfobacteriota</taxon>
        <taxon>Syntrophobacteria</taxon>
        <taxon>Syntrophobacterales</taxon>
        <taxon>Syntrophobacteraceae</taxon>
        <taxon>Desulfacinum</taxon>
    </lineage>
</organism>
<feature type="signal peptide" evidence="5">
    <location>
        <begin position="1"/>
        <end position="26"/>
    </location>
</feature>
<dbReference type="InterPro" id="IPR000184">
    <property type="entry name" value="Bac_surfAg_D15"/>
</dbReference>
<keyword evidence="4" id="KW-0472">Membrane</keyword>
<dbReference type="Gene3D" id="3.10.20.310">
    <property type="entry name" value="membrane protein fhac"/>
    <property type="match status" value="2"/>
</dbReference>
<gene>
    <name evidence="7" type="ORF">ENS06_08655</name>
</gene>
<comment type="subcellular location">
    <subcellularLocation>
        <location evidence="1">Membrane</location>
    </subcellularLocation>
</comment>
<accession>A0A832EJC4</accession>